<comment type="caution">
    <text evidence="1">The sequence shown here is derived from an EMBL/GenBank/DDBJ whole genome shotgun (WGS) entry which is preliminary data.</text>
</comment>
<proteinExistence type="predicted"/>
<evidence type="ECO:0000313" key="2">
    <source>
        <dbReference type="Proteomes" id="UP001165064"/>
    </source>
</evidence>
<gene>
    <name evidence="1" type="ORF">Amon02_000474300</name>
</gene>
<dbReference type="EMBL" id="BSXS01003333">
    <property type="protein sequence ID" value="GME81067.1"/>
    <property type="molecule type" value="Genomic_DNA"/>
</dbReference>
<keyword evidence="2" id="KW-1185">Reference proteome</keyword>
<reference evidence="1" key="1">
    <citation type="submission" date="2023-04" db="EMBL/GenBank/DDBJ databases">
        <title>Ambrosiozyma monospora NBRC 10751.</title>
        <authorList>
            <person name="Ichikawa N."/>
            <person name="Sato H."/>
            <person name="Tonouchi N."/>
        </authorList>
    </citation>
    <scope>NUCLEOTIDE SEQUENCE</scope>
    <source>
        <strain evidence="1">NBRC 10751</strain>
    </source>
</reference>
<accession>A0ACB5T4E5</accession>
<name>A0ACB5T4E5_AMBMO</name>
<protein>
    <submittedName>
        <fullName evidence="1">Unnamed protein product</fullName>
    </submittedName>
</protein>
<sequence length="593" mass="64437">MSSSESKSSNLMSEVSLRAGSSQNGNGYNDPELQEKESCQTHSIHNRHAHSYNDGTRDDVSNLNPVGVEDDSQILHGPRLIMCILSTCLCLFLMALDQTITAAIISEVSAKFKSFDEITWITAGFFLGTGALCQIWGQASSIWGRKWIMLLGVFIFEIGSLICALSQSMKVFIVGRVIQGMGGANIETVAILICTEVSTMELRPMVFAMVSLDFTIATVLGPIIGGLFATYVSWRWCFYINLCFGGIIVPVFFISFNPKTPKGTFKEKMKKLDCIGSFFMISSIVITLIATSLGVSDFSWNSGPVIVCFILGGLLAIAFLIWNFKYSSCPLIRKSIVGIPQISFAAGSLSFGYSAYTVSLQFLSIYFQVVKGDDSIRTGLSLLPIIISCALASLLVSVIIAKTGHVKVFSISSALLLCIGSGLLVLLHIKESFSRHVGLLIITGIGCGLVFQPALMSAQMLAPDEENGLIMTNSYMYFGQNIGIALNSQISQVIYSETLKSNLASVANSGKISEYAPSFDLVTLADNTGLLQSFSESDQLIIKGAFIKSLHNTFYFSIALSAVALLCACFMSDIKFSTNKDNELVVETQERKR</sequence>
<dbReference type="Proteomes" id="UP001165064">
    <property type="component" value="Unassembled WGS sequence"/>
</dbReference>
<evidence type="ECO:0000313" key="1">
    <source>
        <dbReference type="EMBL" id="GME81067.1"/>
    </source>
</evidence>
<organism evidence="1 2">
    <name type="scientific">Ambrosiozyma monospora</name>
    <name type="common">Yeast</name>
    <name type="synonym">Endomycopsis monosporus</name>
    <dbReference type="NCBI Taxonomy" id="43982"/>
    <lineage>
        <taxon>Eukaryota</taxon>
        <taxon>Fungi</taxon>
        <taxon>Dikarya</taxon>
        <taxon>Ascomycota</taxon>
        <taxon>Saccharomycotina</taxon>
        <taxon>Pichiomycetes</taxon>
        <taxon>Pichiales</taxon>
        <taxon>Pichiaceae</taxon>
        <taxon>Ambrosiozyma</taxon>
    </lineage>
</organism>